<name>A0A816JW13_BRANA</name>
<evidence type="ECO:0000313" key="1">
    <source>
        <dbReference type="EMBL" id="CAF1867033.1"/>
    </source>
</evidence>
<dbReference type="Proteomes" id="UP001295469">
    <property type="component" value="Chromosome C04"/>
</dbReference>
<reference evidence="1" key="1">
    <citation type="submission" date="2021-01" db="EMBL/GenBank/DDBJ databases">
        <authorList>
            <consortium name="Genoscope - CEA"/>
            <person name="William W."/>
        </authorList>
    </citation>
    <scope>NUCLEOTIDE SEQUENCE</scope>
</reference>
<protein>
    <submittedName>
        <fullName evidence="1">(rape) hypothetical protein</fullName>
    </submittedName>
</protein>
<sequence length="75" mass="8449">MWQTEIGGCDLHSSFVDHQSYIALFLRVKGKKIIAAVGFRKICVYAPLDLFYSTICIEFVYGSEAFLIDLVAGLR</sequence>
<gene>
    <name evidence="1" type="ORF">DARMORV10_C04P63600.1</name>
</gene>
<dbReference type="AlphaFoldDB" id="A0A816JW13"/>
<dbReference type="EMBL" id="HG994368">
    <property type="protein sequence ID" value="CAF1867033.1"/>
    <property type="molecule type" value="Genomic_DNA"/>
</dbReference>
<accession>A0A816JW13</accession>
<organism evidence="1">
    <name type="scientific">Brassica napus</name>
    <name type="common">Rape</name>
    <dbReference type="NCBI Taxonomy" id="3708"/>
    <lineage>
        <taxon>Eukaryota</taxon>
        <taxon>Viridiplantae</taxon>
        <taxon>Streptophyta</taxon>
        <taxon>Embryophyta</taxon>
        <taxon>Tracheophyta</taxon>
        <taxon>Spermatophyta</taxon>
        <taxon>Magnoliopsida</taxon>
        <taxon>eudicotyledons</taxon>
        <taxon>Gunneridae</taxon>
        <taxon>Pentapetalae</taxon>
        <taxon>rosids</taxon>
        <taxon>malvids</taxon>
        <taxon>Brassicales</taxon>
        <taxon>Brassicaceae</taxon>
        <taxon>Brassiceae</taxon>
        <taxon>Brassica</taxon>
    </lineage>
</organism>
<proteinExistence type="predicted"/>